<dbReference type="InterPro" id="IPR024420">
    <property type="entry name" value="TRAPP_III_complex_Trs85"/>
</dbReference>
<dbReference type="PANTHER" id="PTHR12975">
    <property type="entry name" value="TRANSPORT PROTEIN TRAPP"/>
    <property type="match status" value="1"/>
</dbReference>
<dbReference type="Pfam" id="PF24542">
    <property type="entry name" value="Ig_TPPC8_C"/>
    <property type="match status" value="1"/>
</dbReference>
<sequence length="1214" mass="135666">MGSEGERYFRQLFGPSVGLLCSNDSEEVVGRNGLSITEFFQPFACVNTELTSRDPNGQLHGLSNFTLNFRNIKNEPIPEEKLKAKLDDILQNSAKEIRREQHRFENESYNLNINVATPWYQKYRDTYLAHSLIYPHERIRHVISSILVVSSENADPMGEFRSLAEIHRQRQLESQKAIEYNHKDPAQNFWFSESTKICFLLLHDVQKGSEAKAQEVFANLKQTFGASNAYLLRVNSGGNNGEASTDPWGQFSENQKLRLCDGKDQDSIRTFVKDLSTGAIIPHLEHESKKLYEIIQNRRALHRSLFSATKKLFGGSSSKSSVQEKFTETVEVQIRRFGDLCFMLQLYETAAQYFSTAKRDLSNEQNWVEATSASEFVAIAQFMSGGNLRAAFPKQAAAFAINSFLNLEKKDLALRSAFTTLEAGKGVGAWVDTAKDYLRFSKGFSANQIAMFTEQAALCYLKAGHIRQFGFQSVLAGFQYKLSGIRTLALRNYKNAVDVYEGRGWDAAELHVHELAGELSQFLGQSVEAERSYASALSLGCGQNAAVFTNYLAMVQYNQQYKGTKVNLPFPKIDGSKIGVVLERFSNDATEEGESLRSEVLRMRELEEMCLKAANDGIAPITFKTSIPTERRNRSTFNERPLGISSTDRVLISVPIENTLNNSLLLTDVQLIGEGDFTSECTEKEVIIDPKQTFTVPFTIIPGENAETIKIKSISYKITTADAEGTAVVESSQEFHIQGERLNKLQKHRKGTFYAEDHRLTFKVEKEMPLLSMSVENLPERLISGEIYETKISIENRGIKNAENCWLNHNQDRLLKISEGANSTDPSTIELSSYPSLVSLGDIPANSSKTLSFFLKAPASQQLNSLDIVLYSNGSKESATKESLSVTMSRKIEVIGMISPTVHVLPAPIGARKRVLQIHLDTAAENFTATCRFTTSGLGIISNQWTLSDTKQPCTGISWMQGQRSSFLCFVDQQSVPIVTSVTEAVDGRRAYRRQMTKKVHFSETGTCDLARQFLSESVSYTVPEPTPEDDVIKHHWLDTFASERISIVLQWSAELIVTQGSRQCIGQSIIHLDDIFAFANQEELASPVAAPVRAYLDAPSRVEHDFSTGPAKVRCKIILENSYKDKNIDVKMSFSQAIDSATGVNNNVSYAWVGYSEKRLTLKSQKTADVKNEVVFTTPGTYDLSKFTVTLDDSEVPLTLAQHIIVVSNSGIR</sequence>
<protein>
    <submittedName>
        <fullName evidence="3">Oidioi.mRNA.OKI2018_I69.chr1.g2970.t1.cds</fullName>
    </submittedName>
</protein>
<dbReference type="Pfam" id="PF12739">
    <property type="entry name" value="TRAPPC-Trs85"/>
    <property type="match status" value="1"/>
</dbReference>
<dbReference type="Proteomes" id="UP001158576">
    <property type="component" value="Chromosome 1"/>
</dbReference>
<dbReference type="InterPro" id="IPR057651">
    <property type="entry name" value="Ig_TPPC8_C"/>
</dbReference>
<evidence type="ECO:0000259" key="2">
    <source>
        <dbReference type="Pfam" id="PF24545"/>
    </source>
</evidence>
<evidence type="ECO:0000313" key="4">
    <source>
        <dbReference type="Proteomes" id="UP001158576"/>
    </source>
</evidence>
<feature type="domain" description="TPPC8 C-terminal Ig-like" evidence="1">
    <location>
        <begin position="1096"/>
        <end position="1191"/>
    </location>
</feature>
<dbReference type="Pfam" id="PF24545">
    <property type="entry name" value="Ig_TPPC8_1st"/>
    <property type="match status" value="1"/>
</dbReference>
<gene>
    <name evidence="3" type="ORF">OKIOD_LOCUS11735</name>
</gene>
<accession>A0ABN7SWL9</accession>
<feature type="domain" description="TPPC8 first Ig-like" evidence="2">
    <location>
        <begin position="681"/>
        <end position="782"/>
    </location>
</feature>
<name>A0ABN7SWL9_OIKDI</name>
<organism evidence="3 4">
    <name type="scientific">Oikopleura dioica</name>
    <name type="common">Tunicate</name>
    <dbReference type="NCBI Taxonomy" id="34765"/>
    <lineage>
        <taxon>Eukaryota</taxon>
        <taxon>Metazoa</taxon>
        <taxon>Chordata</taxon>
        <taxon>Tunicata</taxon>
        <taxon>Appendicularia</taxon>
        <taxon>Copelata</taxon>
        <taxon>Oikopleuridae</taxon>
        <taxon>Oikopleura</taxon>
    </lineage>
</organism>
<dbReference type="PANTHER" id="PTHR12975:SF6">
    <property type="entry name" value="TRAFFICKING PROTEIN PARTICLE COMPLEX SUBUNIT 8"/>
    <property type="match status" value="1"/>
</dbReference>
<dbReference type="InterPro" id="IPR058541">
    <property type="entry name" value="Ig_TPPC8_1st"/>
</dbReference>
<evidence type="ECO:0000313" key="3">
    <source>
        <dbReference type="EMBL" id="CAG5106720.1"/>
    </source>
</evidence>
<evidence type="ECO:0000259" key="1">
    <source>
        <dbReference type="Pfam" id="PF24542"/>
    </source>
</evidence>
<reference evidence="3 4" key="1">
    <citation type="submission" date="2021-04" db="EMBL/GenBank/DDBJ databases">
        <authorList>
            <person name="Bliznina A."/>
        </authorList>
    </citation>
    <scope>NUCLEOTIDE SEQUENCE [LARGE SCALE GENOMIC DNA]</scope>
</reference>
<proteinExistence type="predicted"/>
<keyword evidence="4" id="KW-1185">Reference proteome</keyword>
<dbReference type="EMBL" id="OU015566">
    <property type="protein sequence ID" value="CAG5106720.1"/>
    <property type="molecule type" value="Genomic_DNA"/>
</dbReference>